<keyword evidence="7" id="KW-0436">Ligase</keyword>
<dbReference type="GO" id="GO:0016874">
    <property type="term" value="F:ligase activity"/>
    <property type="evidence" value="ECO:0007669"/>
    <property type="project" value="UniProtKB-KW"/>
</dbReference>
<dbReference type="InterPro" id="IPR051533">
    <property type="entry name" value="WaaL-like"/>
</dbReference>
<feature type="domain" description="O-antigen ligase-related" evidence="6">
    <location>
        <begin position="197"/>
        <end position="350"/>
    </location>
</feature>
<keyword evidence="2 5" id="KW-0812">Transmembrane</keyword>
<feature type="transmembrane region" description="Helical" evidence="5">
    <location>
        <begin position="97"/>
        <end position="116"/>
    </location>
</feature>
<evidence type="ECO:0000259" key="6">
    <source>
        <dbReference type="Pfam" id="PF04932"/>
    </source>
</evidence>
<comment type="subcellular location">
    <subcellularLocation>
        <location evidence="1">Membrane</location>
        <topology evidence="1">Multi-pass membrane protein</topology>
    </subcellularLocation>
</comment>
<accession>A0A840DYF6</accession>
<feature type="transmembrane region" description="Helical" evidence="5">
    <location>
        <begin position="237"/>
        <end position="256"/>
    </location>
</feature>
<feature type="transmembrane region" description="Helical" evidence="5">
    <location>
        <begin position="12"/>
        <end position="45"/>
    </location>
</feature>
<dbReference type="RefSeq" id="WP_183494496.1">
    <property type="nucleotide sequence ID" value="NZ_JACIFF010000001.1"/>
</dbReference>
<evidence type="ECO:0000313" key="7">
    <source>
        <dbReference type="EMBL" id="MBB4078284.1"/>
    </source>
</evidence>
<keyword evidence="3 5" id="KW-1133">Transmembrane helix</keyword>
<keyword evidence="4 5" id="KW-0472">Membrane</keyword>
<dbReference type="GO" id="GO:0016020">
    <property type="term" value="C:membrane"/>
    <property type="evidence" value="ECO:0007669"/>
    <property type="project" value="UniProtKB-SubCell"/>
</dbReference>
<protein>
    <submittedName>
        <fullName evidence="7">O-antigen ligase</fullName>
    </submittedName>
</protein>
<feature type="transmembrane region" description="Helical" evidence="5">
    <location>
        <begin position="199"/>
        <end position="225"/>
    </location>
</feature>
<dbReference type="PANTHER" id="PTHR37422">
    <property type="entry name" value="TEICHURONIC ACID BIOSYNTHESIS PROTEIN TUAE"/>
    <property type="match status" value="1"/>
</dbReference>
<evidence type="ECO:0000256" key="3">
    <source>
        <dbReference type="ARBA" id="ARBA00022989"/>
    </source>
</evidence>
<evidence type="ECO:0000256" key="4">
    <source>
        <dbReference type="ARBA" id="ARBA00023136"/>
    </source>
</evidence>
<feature type="transmembrane region" description="Helical" evidence="5">
    <location>
        <begin position="169"/>
        <end position="187"/>
    </location>
</feature>
<feature type="transmembrane region" description="Helical" evidence="5">
    <location>
        <begin position="335"/>
        <end position="357"/>
    </location>
</feature>
<sequence length="411" mass="45618">MRPDPDNALRRILLVITLAGIFVGMVFSPVVLSIGIILTALLLVLGRDRGLNPDWRRGFPLLLQSSLYWGLTGLYLLLIVGIPQTEDWPYLLERLRIKLPLLILPFAWAAIAFDRSGFIRLGQIGRRAVLVFIAVVLTGVLLNYALHFGAINELIGQGKPMPVPRENHIRFSLLVAIATVIGLEGWFRYRDRVLLALSLFLLAGLHLLAVRSGLVAAYAGCGVVLVWTSVRQGSYRYLVYGLLVAVAIPTLAYLTVPSFRTKLQYMRYELLHRDPNKDALEYSDEGRLTSIKFGLELWRKHPVLGVGPGNLRMEMDRIYADRLPGTPGKRPHNQFVSALAGSGLLGFAITVGCFLLIGFGDGRWRDPAFFGVWTVFLLSCLVENTLESSVGVSLFTVTLLLLGYPPNRKPG</sequence>
<dbReference type="Proteomes" id="UP000576209">
    <property type="component" value="Unassembled WGS sequence"/>
</dbReference>
<gene>
    <name evidence="7" type="ORF">GGR28_000885</name>
</gene>
<evidence type="ECO:0000256" key="5">
    <source>
        <dbReference type="SAM" id="Phobius"/>
    </source>
</evidence>
<dbReference type="AlphaFoldDB" id="A0A840DYF6"/>
<proteinExistence type="predicted"/>
<keyword evidence="8" id="KW-1185">Reference proteome</keyword>
<evidence type="ECO:0000256" key="1">
    <source>
        <dbReference type="ARBA" id="ARBA00004141"/>
    </source>
</evidence>
<comment type="caution">
    <text evidence="7">The sequence shown here is derived from an EMBL/GenBank/DDBJ whole genome shotgun (WGS) entry which is preliminary data.</text>
</comment>
<dbReference type="PANTHER" id="PTHR37422:SF13">
    <property type="entry name" value="LIPOPOLYSACCHARIDE BIOSYNTHESIS PROTEIN PA4999-RELATED"/>
    <property type="match status" value="1"/>
</dbReference>
<dbReference type="InterPro" id="IPR007016">
    <property type="entry name" value="O-antigen_ligase-rel_domated"/>
</dbReference>
<evidence type="ECO:0000313" key="8">
    <source>
        <dbReference type="Proteomes" id="UP000576209"/>
    </source>
</evidence>
<evidence type="ECO:0000256" key="2">
    <source>
        <dbReference type="ARBA" id="ARBA00022692"/>
    </source>
</evidence>
<organism evidence="7 8">
    <name type="scientific">Neolewinella aquimaris</name>
    <dbReference type="NCBI Taxonomy" id="1835722"/>
    <lineage>
        <taxon>Bacteria</taxon>
        <taxon>Pseudomonadati</taxon>
        <taxon>Bacteroidota</taxon>
        <taxon>Saprospiria</taxon>
        <taxon>Saprospirales</taxon>
        <taxon>Lewinellaceae</taxon>
        <taxon>Neolewinella</taxon>
    </lineage>
</organism>
<name>A0A840DYF6_9BACT</name>
<dbReference type="EMBL" id="JACIFF010000001">
    <property type="protein sequence ID" value="MBB4078284.1"/>
    <property type="molecule type" value="Genomic_DNA"/>
</dbReference>
<feature type="transmembrane region" description="Helical" evidence="5">
    <location>
        <begin position="128"/>
        <end position="149"/>
    </location>
</feature>
<feature type="transmembrane region" description="Helical" evidence="5">
    <location>
        <begin position="66"/>
        <end position="85"/>
    </location>
</feature>
<reference evidence="7 8" key="1">
    <citation type="submission" date="2020-08" db="EMBL/GenBank/DDBJ databases">
        <title>Genomic Encyclopedia of Type Strains, Phase IV (KMG-IV): sequencing the most valuable type-strain genomes for metagenomic binning, comparative biology and taxonomic classification.</title>
        <authorList>
            <person name="Goeker M."/>
        </authorList>
    </citation>
    <scope>NUCLEOTIDE SEQUENCE [LARGE SCALE GENOMIC DNA]</scope>
    <source>
        <strain evidence="7 8">DSM 105137</strain>
    </source>
</reference>
<dbReference type="Pfam" id="PF04932">
    <property type="entry name" value="Wzy_C"/>
    <property type="match status" value="1"/>
</dbReference>